<dbReference type="GO" id="GO:0016987">
    <property type="term" value="F:sigma factor activity"/>
    <property type="evidence" value="ECO:0007669"/>
    <property type="project" value="InterPro"/>
</dbReference>
<dbReference type="GO" id="GO:0006352">
    <property type="term" value="P:DNA-templated transcription initiation"/>
    <property type="evidence" value="ECO:0007669"/>
    <property type="project" value="InterPro"/>
</dbReference>
<dbReference type="EMBL" id="BSCH01000008">
    <property type="protein sequence ID" value="GLG90064.1"/>
    <property type="molecule type" value="Genomic_DNA"/>
</dbReference>
<dbReference type="RefSeq" id="WP_191434326.1">
    <property type="nucleotide sequence ID" value="NZ_BSCH01000008.1"/>
</dbReference>
<dbReference type="Proteomes" id="UP001145094">
    <property type="component" value="Unassembled WGS sequence"/>
</dbReference>
<name>A0A9W6FF99_9FIRM</name>
<protein>
    <recommendedName>
        <fullName evidence="1">RNA polymerase sigma factor 70 region 4 type 2 domain-containing protein</fullName>
    </recommendedName>
</protein>
<feature type="domain" description="RNA polymerase sigma factor 70 region 4 type 2" evidence="1">
    <location>
        <begin position="10"/>
        <end position="53"/>
    </location>
</feature>
<proteinExistence type="predicted"/>
<comment type="caution">
    <text evidence="2">The sequence shown here is derived from an EMBL/GenBank/DDBJ whole genome shotgun (WGS) entry which is preliminary data.</text>
</comment>
<dbReference type="AlphaFoldDB" id="A0A9W6FF99"/>
<reference evidence="2" key="1">
    <citation type="submission" date="2022-11" db="EMBL/GenBank/DDBJ databases">
        <title>Draft genome sequence of Sellimonas catena strain 18CBH55.</title>
        <authorList>
            <person name="Atsushi H."/>
            <person name="Moriya O."/>
            <person name="Mitsuo S."/>
        </authorList>
    </citation>
    <scope>NUCLEOTIDE SEQUENCE</scope>
    <source>
        <strain evidence="2">18CBH55</strain>
    </source>
</reference>
<sequence length="56" mass="6571">MELFRKVHILDETAKEVVLLRLTGAFSFREIGDIFGKNENWARVTFYRAKQKLVKG</sequence>
<dbReference type="InterPro" id="IPR013324">
    <property type="entry name" value="RNA_pol_sigma_r3/r4-like"/>
</dbReference>
<dbReference type="InterPro" id="IPR013249">
    <property type="entry name" value="RNA_pol_sigma70_r4_t2"/>
</dbReference>
<dbReference type="InterPro" id="IPR036388">
    <property type="entry name" value="WH-like_DNA-bd_sf"/>
</dbReference>
<dbReference type="Gene3D" id="1.10.10.10">
    <property type="entry name" value="Winged helix-like DNA-binding domain superfamily/Winged helix DNA-binding domain"/>
    <property type="match status" value="1"/>
</dbReference>
<dbReference type="SUPFAM" id="SSF88659">
    <property type="entry name" value="Sigma3 and sigma4 domains of RNA polymerase sigma factors"/>
    <property type="match status" value="1"/>
</dbReference>
<dbReference type="Pfam" id="PF08281">
    <property type="entry name" value="Sigma70_r4_2"/>
    <property type="match status" value="1"/>
</dbReference>
<dbReference type="GO" id="GO:0003677">
    <property type="term" value="F:DNA binding"/>
    <property type="evidence" value="ECO:0007669"/>
    <property type="project" value="InterPro"/>
</dbReference>
<reference evidence="2" key="3">
    <citation type="journal article" date="2023" name="Int. J. Syst. Evol. Microbiol.">
        <title>Sellimonas catena sp. nov., isolated from human faeces.</title>
        <authorList>
            <person name="Hisatomi A."/>
            <person name="Ohkuma M."/>
            <person name="Sakamoto M."/>
        </authorList>
    </citation>
    <scope>NUCLEOTIDE SEQUENCE</scope>
    <source>
        <strain evidence="2">18CBH55</strain>
    </source>
</reference>
<evidence type="ECO:0000313" key="2">
    <source>
        <dbReference type="EMBL" id="GLG90064.1"/>
    </source>
</evidence>
<reference evidence="2" key="2">
    <citation type="submission" date="2022-11" db="EMBL/GenBank/DDBJ databases">
        <title>Draft genome sequence of Sellimonas catena strain 18CBH55.</title>
        <authorList>
            <person name="Hisatomi A."/>
            <person name="Ohkuma M."/>
            <person name="Sakamoto M."/>
        </authorList>
    </citation>
    <scope>NUCLEOTIDE SEQUENCE</scope>
    <source>
        <strain evidence="2">18CBH55</strain>
    </source>
</reference>
<organism evidence="2 3">
    <name type="scientific">Sellimonas catena</name>
    <dbReference type="NCBI Taxonomy" id="2994035"/>
    <lineage>
        <taxon>Bacteria</taxon>
        <taxon>Bacillati</taxon>
        <taxon>Bacillota</taxon>
        <taxon>Clostridia</taxon>
        <taxon>Lachnospirales</taxon>
        <taxon>Lachnospiraceae</taxon>
        <taxon>Sellimonas</taxon>
    </lineage>
</organism>
<evidence type="ECO:0000259" key="1">
    <source>
        <dbReference type="Pfam" id="PF08281"/>
    </source>
</evidence>
<gene>
    <name evidence="2" type="ORF">Selli2_14910</name>
</gene>
<accession>A0A9W6FF99</accession>
<evidence type="ECO:0000313" key="3">
    <source>
        <dbReference type="Proteomes" id="UP001145094"/>
    </source>
</evidence>